<reference evidence="13" key="1">
    <citation type="journal article" date="2017" name="Nature">
        <title>The genome of Chenopodium quinoa.</title>
        <authorList>
            <person name="Jarvis D.E."/>
            <person name="Ho Y.S."/>
            <person name="Lightfoot D.J."/>
            <person name="Schmoeckel S.M."/>
            <person name="Li B."/>
            <person name="Borm T.J.A."/>
            <person name="Ohyanagi H."/>
            <person name="Mineta K."/>
            <person name="Michell C.T."/>
            <person name="Saber N."/>
            <person name="Kharbatia N.M."/>
            <person name="Rupper R.R."/>
            <person name="Sharp A.R."/>
            <person name="Dally N."/>
            <person name="Boughton B.A."/>
            <person name="Woo Y.H."/>
            <person name="Gao G."/>
            <person name="Schijlen E.G.W.M."/>
            <person name="Guo X."/>
            <person name="Momin A.A."/>
            <person name="Negrao S."/>
            <person name="Al-Babili S."/>
            <person name="Gehring C."/>
            <person name="Roessner U."/>
            <person name="Jung C."/>
            <person name="Murphy K."/>
            <person name="Arold S.T."/>
            <person name="Gojobori T."/>
            <person name="van der Linden C.G."/>
            <person name="van Loo E.N."/>
            <person name="Jellen E.N."/>
            <person name="Maughan P.J."/>
            <person name="Tester M."/>
        </authorList>
    </citation>
    <scope>NUCLEOTIDE SEQUENCE [LARGE SCALE GENOMIC DNA]</scope>
    <source>
        <strain evidence="13">cv. PI 614886</strain>
    </source>
</reference>
<organism evidence="13 14">
    <name type="scientific">Chenopodium quinoa</name>
    <name type="common">Quinoa</name>
    <dbReference type="NCBI Taxonomy" id="63459"/>
    <lineage>
        <taxon>Eukaryota</taxon>
        <taxon>Viridiplantae</taxon>
        <taxon>Streptophyta</taxon>
        <taxon>Embryophyta</taxon>
        <taxon>Tracheophyta</taxon>
        <taxon>Spermatophyta</taxon>
        <taxon>Magnoliopsida</taxon>
        <taxon>eudicotyledons</taxon>
        <taxon>Gunneridae</taxon>
        <taxon>Pentapetalae</taxon>
        <taxon>Caryophyllales</taxon>
        <taxon>Chenopodiaceae</taxon>
        <taxon>Chenopodioideae</taxon>
        <taxon>Atripliceae</taxon>
        <taxon>Chenopodium</taxon>
    </lineage>
</organism>
<proteinExistence type="inferred from homology"/>
<comment type="similarity">
    <text evidence="2">Belongs to the RLP family.</text>
</comment>
<dbReference type="FunFam" id="3.80.10.10:FF:000095">
    <property type="entry name" value="LRR receptor-like serine/threonine-protein kinase GSO1"/>
    <property type="match status" value="1"/>
</dbReference>
<dbReference type="EnsemblPlants" id="AUR62017090-RA">
    <property type="protein sequence ID" value="AUR62017090-RA:cds"/>
    <property type="gene ID" value="AUR62017090"/>
</dbReference>
<dbReference type="InterPro" id="IPR001611">
    <property type="entry name" value="Leu-rich_rpt"/>
</dbReference>
<dbReference type="SMART" id="SM00369">
    <property type="entry name" value="LRR_TYP"/>
    <property type="match status" value="5"/>
</dbReference>
<name>A0A803LQ61_CHEQI</name>
<evidence type="ECO:0000256" key="12">
    <source>
        <dbReference type="SAM" id="Phobius"/>
    </source>
</evidence>
<evidence type="ECO:0000313" key="13">
    <source>
        <dbReference type="EnsemblPlants" id="AUR62017090-RA:cds"/>
    </source>
</evidence>
<dbReference type="OMA" id="IRMGHEN"/>
<evidence type="ECO:0000256" key="10">
    <source>
        <dbReference type="ARBA" id="ARBA00023170"/>
    </source>
</evidence>
<dbReference type="GO" id="GO:0005886">
    <property type="term" value="C:plasma membrane"/>
    <property type="evidence" value="ECO:0007669"/>
    <property type="project" value="UniProtKB-SubCell"/>
</dbReference>
<keyword evidence="9 12" id="KW-0472">Membrane</keyword>
<dbReference type="Pfam" id="PF00560">
    <property type="entry name" value="LRR_1"/>
    <property type="match status" value="5"/>
</dbReference>
<keyword evidence="11" id="KW-0325">Glycoprotein</keyword>
<sequence>MNISKLSSLTTLYLGKNMLDGEVPAWLFSLKSLDTINLSFNNFRGSVSLYQVFSNLPKLRSLFLSNSGLSVTITNGPVNSSVISTLANSLQNLGLSNTSIHGEFPKWLQQLIRESSINLLDLSSNSLTGVLENLPWGTLNYIEISNNKLTGRLPIISSPNTQFFLAANNNFTGPIDSSICNLTSLWVLDLSNNNLSGDFPHCLGSLSNGLNLLNLGSNNIHGTLPITFSKCDSLRYLDLSSNRLQGKLPRSLARCTNLQAINLKSNKLKDEFPYWLHTLPFIRLLDLSSNSFHGHINTVSGFHPYPALQILDLSSNNFSGKIPTTYINKFQAMTRITEHHGFPQYMESDVPMLWPYYSIMLTFKGVQLPYEKIIETLSFFDLSNNAFEGEIPEYVGQLIAIQGLNLSHNRLTGHLPPSIGLLSSLDSLDLSSNMLSGSIPHELVSLTFLEVFNVSENQLEGSIPQGNNFDTFSSDSYKGNLALCGKPLPDCGRNSMPFVNNDEDDSEDHGSILKVWETIVMGFCSGIVVGMAWGYYMFSVGKPYWFIKLTDKMEFALLDYSSNLVYRRGRSASTRRNTN</sequence>
<dbReference type="PANTHER" id="PTHR27004:SF203">
    <property type="entry name" value="LEUCINE-RICH REPEAT-CONTAINING N-TERMINAL PLANT-TYPE DOMAIN-CONTAINING PROTEIN"/>
    <property type="match status" value="1"/>
</dbReference>
<dbReference type="InterPro" id="IPR032675">
    <property type="entry name" value="LRR_dom_sf"/>
</dbReference>
<evidence type="ECO:0000256" key="6">
    <source>
        <dbReference type="ARBA" id="ARBA00022729"/>
    </source>
</evidence>
<evidence type="ECO:0000256" key="3">
    <source>
        <dbReference type="ARBA" id="ARBA00022475"/>
    </source>
</evidence>
<evidence type="ECO:0000256" key="4">
    <source>
        <dbReference type="ARBA" id="ARBA00022614"/>
    </source>
</evidence>
<keyword evidence="3" id="KW-1003">Cell membrane</keyword>
<evidence type="ECO:0000256" key="9">
    <source>
        <dbReference type="ARBA" id="ARBA00023136"/>
    </source>
</evidence>
<feature type="transmembrane region" description="Helical" evidence="12">
    <location>
        <begin position="519"/>
        <end position="538"/>
    </location>
</feature>
<protein>
    <submittedName>
        <fullName evidence="13">Uncharacterized protein</fullName>
    </submittedName>
</protein>
<evidence type="ECO:0000256" key="11">
    <source>
        <dbReference type="ARBA" id="ARBA00023180"/>
    </source>
</evidence>
<comment type="subcellular location">
    <subcellularLocation>
        <location evidence="1">Cell membrane</location>
        <topology evidence="1">Single-pass type I membrane protein</topology>
    </subcellularLocation>
</comment>
<evidence type="ECO:0000256" key="2">
    <source>
        <dbReference type="ARBA" id="ARBA00009592"/>
    </source>
</evidence>
<dbReference type="PRINTS" id="PR00019">
    <property type="entry name" value="LEURICHRPT"/>
</dbReference>
<evidence type="ECO:0000256" key="7">
    <source>
        <dbReference type="ARBA" id="ARBA00022737"/>
    </source>
</evidence>
<keyword evidence="10" id="KW-0675">Receptor</keyword>
<evidence type="ECO:0000256" key="8">
    <source>
        <dbReference type="ARBA" id="ARBA00022989"/>
    </source>
</evidence>
<evidence type="ECO:0000256" key="5">
    <source>
        <dbReference type="ARBA" id="ARBA00022692"/>
    </source>
</evidence>
<dbReference type="Gene3D" id="3.80.10.10">
    <property type="entry name" value="Ribonuclease Inhibitor"/>
    <property type="match status" value="2"/>
</dbReference>
<dbReference type="AlphaFoldDB" id="A0A803LQ61"/>
<dbReference type="InterPro" id="IPR003591">
    <property type="entry name" value="Leu-rich_rpt_typical-subtyp"/>
</dbReference>
<accession>A0A803LQ61</accession>
<dbReference type="Proteomes" id="UP000596660">
    <property type="component" value="Unplaced"/>
</dbReference>
<dbReference type="SUPFAM" id="SSF52058">
    <property type="entry name" value="L domain-like"/>
    <property type="match status" value="2"/>
</dbReference>
<dbReference type="Gramene" id="AUR62017090-RA">
    <property type="protein sequence ID" value="AUR62017090-RA:cds"/>
    <property type="gene ID" value="AUR62017090"/>
</dbReference>
<keyword evidence="4" id="KW-0433">Leucine-rich repeat</keyword>
<dbReference type="FunFam" id="3.80.10.10:FF:000111">
    <property type="entry name" value="LRR receptor-like serine/threonine-protein kinase ERECTA"/>
    <property type="match status" value="1"/>
</dbReference>
<dbReference type="PANTHER" id="PTHR27004">
    <property type="entry name" value="RECEPTOR-LIKE PROTEIN 12 ISOFORM X1"/>
    <property type="match status" value="1"/>
</dbReference>
<keyword evidence="7" id="KW-0677">Repeat</keyword>
<keyword evidence="14" id="KW-1185">Reference proteome</keyword>
<keyword evidence="5 12" id="KW-0812">Transmembrane</keyword>
<keyword evidence="6" id="KW-0732">Signal</keyword>
<dbReference type="Pfam" id="PF13855">
    <property type="entry name" value="LRR_8"/>
    <property type="match status" value="1"/>
</dbReference>
<keyword evidence="8 12" id="KW-1133">Transmembrane helix</keyword>
<evidence type="ECO:0000256" key="1">
    <source>
        <dbReference type="ARBA" id="ARBA00004251"/>
    </source>
</evidence>
<evidence type="ECO:0000313" key="14">
    <source>
        <dbReference type="Proteomes" id="UP000596660"/>
    </source>
</evidence>
<reference evidence="13" key="2">
    <citation type="submission" date="2021-03" db="UniProtKB">
        <authorList>
            <consortium name="EnsemblPlants"/>
        </authorList>
    </citation>
    <scope>IDENTIFICATION</scope>
</reference>